<keyword evidence="9 12" id="KW-1133">Transmembrane helix</keyword>
<keyword evidence="8 12" id="KW-0256">Endoplasmic reticulum</keyword>
<dbReference type="InterPro" id="IPR005599">
    <property type="entry name" value="GPI_mannosylTrfase"/>
</dbReference>
<keyword evidence="10 12" id="KW-0472">Membrane</keyword>
<name>A0AAI8YIR2_9PEZI</name>
<comment type="subcellular location">
    <subcellularLocation>
        <location evidence="1 12">Endoplasmic reticulum membrane</location>
        <topology evidence="1 12">Multi-pass membrane protein</topology>
    </subcellularLocation>
</comment>
<feature type="transmembrane region" description="Helical" evidence="12">
    <location>
        <begin position="236"/>
        <end position="256"/>
    </location>
</feature>
<dbReference type="GO" id="GO:0006506">
    <property type="term" value="P:GPI anchor biosynthetic process"/>
    <property type="evidence" value="ECO:0007669"/>
    <property type="project" value="UniProtKB-KW"/>
</dbReference>
<evidence type="ECO:0000256" key="4">
    <source>
        <dbReference type="ARBA" id="ARBA00022502"/>
    </source>
</evidence>
<gene>
    <name evidence="14" type="ORF">KHLLAP_LOCUS6695</name>
</gene>
<evidence type="ECO:0000313" key="14">
    <source>
        <dbReference type="EMBL" id="CAJ2506227.1"/>
    </source>
</evidence>
<dbReference type="PANTHER" id="PTHR22760">
    <property type="entry name" value="GLYCOSYLTRANSFERASE"/>
    <property type="match status" value="1"/>
</dbReference>
<evidence type="ECO:0000256" key="6">
    <source>
        <dbReference type="ARBA" id="ARBA00022679"/>
    </source>
</evidence>
<dbReference type="EC" id="2.4.1.-" evidence="12"/>
<dbReference type="PANTHER" id="PTHR22760:SF4">
    <property type="entry name" value="GPI MANNOSYLTRANSFERASE 3"/>
    <property type="match status" value="1"/>
</dbReference>
<feature type="transmembrane region" description="Helical" evidence="12">
    <location>
        <begin position="155"/>
        <end position="172"/>
    </location>
</feature>
<keyword evidence="15" id="KW-1185">Reference proteome</keyword>
<keyword evidence="5 12" id="KW-0328">Glycosyltransferase</keyword>
<comment type="pathway">
    <text evidence="2">Glycolipid biosynthesis; glycosylphosphatidylinositol-anchor biosynthesis.</text>
</comment>
<evidence type="ECO:0000256" key="8">
    <source>
        <dbReference type="ARBA" id="ARBA00022824"/>
    </source>
</evidence>
<evidence type="ECO:0000256" key="2">
    <source>
        <dbReference type="ARBA" id="ARBA00004687"/>
    </source>
</evidence>
<comment type="function">
    <text evidence="11">Mannosyltransferase involved in glycosylphosphatidylinositol-anchor biosynthesis. Transfers the third mannose to Man2-GlcN-acyl-PI during GPI precursor assembly.</text>
</comment>
<keyword evidence="7 12" id="KW-0812">Transmembrane</keyword>
<feature type="transmembrane region" description="Helical" evidence="12">
    <location>
        <begin position="440"/>
        <end position="460"/>
    </location>
</feature>
<feature type="compositionally biased region" description="Basic and acidic residues" evidence="13">
    <location>
        <begin position="1"/>
        <end position="23"/>
    </location>
</feature>
<evidence type="ECO:0000256" key="3">
    <source>
        <dbReference type="ARBA" id="ARBA00006065"/>
    </source>
</evidence>
<dbReference type="Pfam" id="PF03901">
    <property type="entry name" value="Glyco_transf_22"/>
    <property type="match status" value="1"/>
</dbReference>
<comment type="similarity">
    <text evidence="3">Belongs to the glycosyltransferase 22 family. PIGB subfamily.</text>
</comment>
<dbReference type="GO" id="GO:0000026">
    <property type="term" value="F:alpha-1,2-mannosyltransferase activity"/>
    <property type="evidence" value="ECO:0007669"/>
    <property type="project" value="TreeGrafter"/>
</dbReference>
<evidence type="ECO:0000256" key="11">
    <source>
        <dbReference type="ARBA" id="ARBA00024708"/>
    </source>
</evidence>
<evidence type="ECO:0000313" key="15">
    <source>
        <dbReference type="Proteomes" id="UP001295740"/>
    </source>
</evidence>
<sequence>MAPKKKPSEKTQKTPSPKEKGVETLRPSNRNDMAALVATQAREVLTAIFAFRVVNALCVRTFFQPDEYFQALEPAWQMIFGENSGAWLTWEWRHKLRSSIHPALFALSYFVVDNFWASYSVPVIKTQWILLAPKAMQTGFAALSDWYTWRLAEKLFGSSSAAAWSVLVMTLLNPWQWYTSTRTFSNCFETTLTAMALYYWPWELLGVEADEKDDSTQSPPALFQTWGQINSLRYSIVLAAFAVLLRPTNALIWLAIGTLVLTRATLSGKSPLTQRVFLILLREAMLCGSFALGVSLLVDRQYFGNWTFPPFAWLHFNVAQDLAVFYGQNDWHYYLSQGIPLLCTTMTPFVLYGLYKSLDAETSGWPVATSNALKALTFIVLTTIASLSFVSHKEVRFITPLLPALHILAAPHITSFFTTATNAAAATCPPSALAWKRKPLLAASLLVNIVIGGYLSWFHAAAPIQVMSYLRSEFETIYPDHLALRRPANATDDTLPKELFALFLTPCHATPWRSHLVYPALRARALTCEPPVGTEPGSVERASYMDETRRFYADKIGFLKQELWPRDAPGEDMARYIVGFEGLEPALREYFNWSGPGGRHRVELKEVWSAWNGLFTDDDKKAGRLVVWSTGFYDGEEKIEP</sequence>
<feature type="transmembrane region" description="Helical" evidence="12">
    <location>
        <begin position="375"/>
        <end position="392"/>
    </location>
</feature>
<protein>
    <recommendedName>
        <fullName evidence="12">Mannosyltransferase</fullName>
        <ecNumber evidence="12">2.4.1.-</ecNumber>
    </recommendedName>
</protein>
<evidence type="ECO:0000256" key="12">
    <source>
        <dbReference type="RuleBase" id="RU363075"/>
    </source>
</evidence>
<feature type="transmembrane region" description="Helical" evidence="12">
    <location>
        <begin position="276"/>
        <end position="298"/>
    </location>
</feature>
<dbReference type="EMBL" id="CAUWAG010000008">
    <property type="protein sequence ID" value="CAJ2506227.1"/>
    <property type="molecule type" value="Genomic_DNA"/>
</dbReference>
<proteinExistence type="inferred from homology"/>
<evidence type="ECO:0000256" key="13">
    <source>
        <dbReference type="SAM" id="MobiDB-lite"/>
    </source>
</evidence>
<evidence type="ECO:0000256" key="9">
    <source>
        <dbReference type="ARBA" id="ARBA00022989"/>
    </source>
</evidence>
<reference evidence="14" key="1">
    <citation type="submission" date="2023-10" db="EMBL/GenBank/DDBJ databases">
        <authorList>
            <person name="Hackl T."/>
        </authorList>
    </citation>
    <scope>NUCLEOTIDE SEQUENCE</scope>
</reference>
<evidence type="ECO:0000256" key="7">
    <source>
        <dbReference type="ARBA" id="ARBA00022692"/>
    </source>
</evidence>
<comment type="caution">
    <text evidence="14">The sequence shown here is derived from an EMBL/GenBank/DDBJ whole genome shotgun (WGS) entry which is preliminary data.</text>
</comment>
<organism evidence="14 15">
    <name type="scientific">Anthostomella pinea</name>
    <dbReference type="NCBI Taxonomy" id="933095"/>
    <lineage>
        <taxon>Eukaryota</taxon>
        <taxon>Fungi</taxon>
        <taxon>Dikarya</taxon>
        <taxon>Ascomycota</taxon>
        <taxon>Pezizomycotina</taxon>
        <taxon>Sordariomycetes</taxon>
        <taxon>Xylariomycetidae</taxon>
        <taxon>Xylariales</taxon>
        <taxon>Xylariaceae</taxon>
        <taxon>Anthostomella</taxon>
    </lineage>
</organism>
<evidence type="ECO:0000256" key="5">
    <source>
        <dbReference type="ARBA" id="ARBA00022676"/>
    </source>
</evidence>
<feature type="region of interest" description="Disordered" evidence="13">
    <location>
        <begin position="1"/>
        <end position="25"/>
    </location>
</feature>
<dbReference type="AlphaFoldDB" id="A0AAI8YIR2"/>
<accession>A0AAI8YIR2</accession>
<evidence type="ECO:0000256" key="1">
    <source>
        <dbReference type="ARBA" id="ARBA00004477"/>
    </source>
</evidence>
<feature type="transmembrane region" description="Helical" evidence="12">
    <location>
        <begin position="334"/>
        <end position="355"/>
    </location>
</feature>
<keyword evidence="6" id="KW-0808">Transferase</keyword>
<feature type="transmembrane region" description="Helical" evidence="12">
    <location>
        <begin position="404"/>
        <end position="428"/>
    </location>
</feature>
<dbReference type="Proteomes" id="UP001295740">
    <property type="component" value="Unassembled WGS sequence"/>
</dbReference>
<keyword evidence="4" id="KW-0337">GPI-anchor biosynthesis</keyword>
<evidence type="ECO:0000256" key="10">
    <source>
        <dbReference type="ARBA" id="ARBA00023136"/>
    </source>
</evidence>
<dbReference type="GO" id="GO:0005789">
    <property type="term" value="C:endoplasmic reticulum membrane"/>
    <property type="evidence" value="ECO:0007669"/>
    <property type="project" value="UniProtKB-SubCell"/>
</dbReference>